<dbReference type="AlphaFoldDB" id="A0A0B7HES5"/>
<sequence length="58" mass="6747">MNKNFTLLFLLFLGFSAYSQQFTITGKVYDKSTQKPLEASTVFLKSVKGFYFSELHHF</sequence>
<protein>
    <recommendedName>
        <fullName evidence="4">Secreted protein</fullName>
    </recommendedName>
</protein>
<accession>A0A0B7HES5</accession>
<keyword evidence="1" id="KW-0732">Signal</keyword>
<gene>
    <name evidence="2" type="ORF">CCAN12_720076</name>
</gene>
<dbReference type="EMBL" id="CDOE01000070">
    <property type="protein sequence ID" value="CEN38186.1"/>
    <property type="molecule type" value="Genomic_DNA"/>
</dbReference>
<dbReference type="Proteomes" id="UP000044026">
    <property type="component" value="Unassembled WGS sequence"/>
</dbReference>
<evidence type="ECO:0000313" key="2">
    <source>
        <dbReference type="EMBL" id="CEN38186.1"/>
    </source>
</evidence>
<feature type="signal peptide" evidence="1">
    <location>
        <begin position="1"/>
        <end position="19"/>
    </location>
</feature>
<evidence type="ECO:0000313" key="3">
    <source>
        <dbReference type="Proteomes" id="UP000044026"/>
    </source>
</evidence>
<evidence type="ECO:0008006" key="4">
    <source>
        <dbReference type="Google" id="ProtNLM"/>
    </source>
</evidence>
<organism evidence="2 3">
    <name type="scientific">Capnocytophaga canimorsus</name>
    <dbReference type="NCBI Taxonomy" id="28188"/>
    <lineage>
        <taxon>Bacteria</taxon>
        <taxon>Pseudomonadati</taxon>
        <taxon>Bacteroidota</taxon>
        <taxon>Flavobacteriia</taxon>
        <taxon>Flavobacteriales</taxon>
        <taxon>Flavobacteriaceae</taxon>
        <taxon>Capnocytophaga</taxon>
    </lineage>
</organism>
<name>A0A0B7HES5_9FLAO</name>
<evidence type="ECO:0000256" key="1">
    <source>
        <dbReference type="SAM" id="SignalP"/>
    </source>
</evidence>
<feature type="chain" id="PRO_5002115963" description="Secreted protein" evidence="1">
    <location>
        <begin position="20"/>
        <end position="58"/>
    </location>
</feature>
<reference evidence="2 3" key="1">
    <citation type="submission" date="2015-01" db="EMBL/GenBank/DDBJ databases">
        <authorList>
            <person name="Xiang T."/>
            <person name="Song Y."/>
            <person name="Huang L."/>
            <person name="Wang B."/>
            <person name="Wu P."/>
        </authorList>
    </citation>
    <scope>NUCLEOTIDE SEQUENCE [LARGE SCALE GENOMIC DNA]</scope>
    <source>
        <strain evidence="2 3">Cc12</strain>
    </source>
</reference>
<proteinExistence type="predicted"/>